<dbReference type="RefSeq" id="WP_175191454.1">
    <property type="nucleotide sequence ID" value="NZ_CADIJO010000002.1"/>
</dbReference>
<dbReference type="AlphaFoldDB" id="A0A6S6ZBN6"/>
<keyword evidence="1" id="KW-0732">Signal</keyword>
<evidence type="ECO:0008006" key="4">
    <source>
        <dbReference type="Google" id="ProtNLM"/>
    </source>
</evidence>
<gene>
    <name evidence="2" type="ORF">LMG3458_00530</name>
</gene>
<protein>
    <recommendedName>
        <fullName evidence="4">WG repeat-containing protein</fullName>
    </recommendedName>
</protein>
<dbReference type="Proteomes" id="UP000494111">
    <property type="component" value="Unassembled WGS sequence"/>
</dbReference>
<reference evidence="2 3" key="1">
    <citation type="submission" date="2020-04" db="EMBL/GenBank/DDBJ databases">
        <authorList>
            <person name="De Canck E."/>
        </authorList>
    </citation>
    <scope>NUCLEOTIDE SEQUENCE [LARGE SCALE GENOMIC DNA]</scope>
    <source>
        <strain evidence="2 3">LMG 3458</strain>
    </source>
</reference>
<sequence>MLTTLLFSLLAHAPLAASDFDLTCLSAARGAGGMMESTAHCARREAGRITFNPAFLRQLEYGADGLGAVALDGGWAWVRADGASAQVITFDNGPDDFVDGLARGRRPDGSMVYIDKRLDVALATPYTWIEPFIGGTAVVCSRCRFEPDASGEHHQVVGGEWGAIDRAGKLVLPWRADAASLRQDLDAARKP</sequence>
<evidence type="ECO:0000256" key="1">
    <source>
        <dbReference type="SAM" id="SignalP"/>
    </source>
</evidence>
<proteinExistence type="predicted"/>
<evidence type="ECO:0000313" key="2">
    <source>
        <dbReference type="EMBL" id="CAB3660033.1"/>
    </source>
</evidence>
<name>A0A6S6ZBN6_9BURK</name>
<accession>A0A6S6ZBN6</accession>
<organism evidence="2 3">
    <name type="scientific">Achromobacter deleyi</name>
    <dbReference type="NCBI Taxonomy" id="1353891"/>
    <lineage>
        <taxon>Bacteria</taxon>
        <taxon>Pseudomonadati</taxon>
        <taxon>Pseudomonadota</taxon>
        <taxon>Betaproteobacteria</taxon>
        <taxon>Burkholderiales</taxon>
        <taxon>Alcaligenaceae</taxon>
        <taxon>Achromobacter</taxon>
    </lineage>
</organism>
<evidence type="ECO:0000313" key="3">
    <source>
        <dbReference type="Proteomes" id="UP000494111"/>
    </source>
</evidence>
<feature type="signal peptide" evidence="1">
    <location>
        <begin position="1"/>
        <end position="17"/>
    </location>
</feature>
<feature type="chain" id="PRO_5028972474" description="WG repeat-containing protein" evidence="1">
    <location>
        <begin position="18"/>
        <end position="191"/>
    </location>
</feature>
<dbReference type="EMBL" id="CADIJO010000002">
    <property type="protein sequence ID" value="CAB3660033.1"/>
    <property type="molecule type" value="Genomic_DNA"/>
</dbReference>